<feature type="domain" description="Cupin type-2" evidence="2">
    <location>
        <begin position="40"/>
        <end position="124"/>
    </location>
</feature>
<dbReference type="EMBL" id="CP163443">
    <property type="protein sequence ID" value="XDQ51358.1"/>
    <property type="molecule type" value="Genomic_DNA"/>
</dbReference>
<gene>
    <name evidence="3" type="ORF">AB5J53_06685</name>
</gene>
<evidence type="ECO:0000259" key="2">
    <source>
        <dbReference type="Pfam" id="PF07883"/>
    </source>
</evidence>
<organism evidence="3">
    <name type="scientific">Streptomyces sp. R41</name>
    <dbReference type="NCBI Taxonomy" id="3238632"/>
    <lineage>
        <taxon>Bacteria</taxon>
        <taxon>Bacillati</taxon>
        <taxon>Actinomycetota</taxon>
        <taxon>Actinomycetes</taxon>
        <taxon>Kitasatosporales</taxon>
        <taxon>Streptomycetaceae</taxon>
        <taxon>Streptomyces</taxon>
    </lineage>
</organism>
<evidence type="ECO:0000313" key="3">
    <source>
        <dbReference type="EMBL" id="XDQ51358.1"/>
    </source>
</evidence>
<reference evidence="3" key="1">
    <citation type="submission" date="2024-07" db="EMBL/GenBank/DDBJ databases">
        <authorList>
            <person name="Yu S.T."/>
        </authorList>
    </citation>
    <scope>NUCLEOTIDE SEQUENCE</scope>
    <source>
        <strain evidence="3">R41</strain>
    </source>
</reference>
<dbReference type="RefSeq" id="WP_369244689.1">
    <property type="nucleotide sequence ID" value="NZ_CP163443.1"/>
</dbReference>
<name>A0AB39R6C2_9ACTN</name>
<dbReference type="Gene3D" id="2.60.120.10">
    <property type="entry name" value="Jelly Rolls"/>
    <property type="match status" value="1"/>
</dbReference>
<protein>
    <submittedName>
        <fullName evidence="3">Cupin domain-containing protein</fullName>
    </submittedName>
</protein>
<dbReference type="PANTHER" id="PTHR36440:SF1">
    <property type="entry name" value="PUTATIVE (AFU_ORTHOLOGUE AFUA_8G07350)-RELATED"/>
    <property type="match status" value="1"/>
</dbReference>
<dbReference type="InterPro" id="IPR011051">
    <property type="entry name" value="RmlC_Cupin_sf"/>
</dbReference>
<feature type="region of interest" description="Disordered" evidence="1">
    <location>
        <begin position="1"/>
        <end position="20"/>
    </location>
</feature>
<dbReference type="SUPFAM" id="SSF51182">
    <property type="entry name" value="RmlC-like cupins"/>
    <property type="match status" value="1"/>
</dbReference>
<accession>A0AB39R6C2</accession>
<sequence>MGAMTDGLVLPPGSGRRMGSSGMTLKVGAERSALWSVFEAEVQPGFDVGAHYHDEAEELFYILDGELDLLAFEPRVRTTGDWQTWEAGSGQKVVRGGPGSMMYVPSGCPHGFANPGSTPARMLFLAAPAGHEHYIQEIAEILDAPGPPDVAAIAEVRSRHGIHQLTPMRPGGPLP</sequence>
<proteinExistence type="predicted"/>
<dbReference type="Pfam" id="PF07883">
    <property type="entry name" value="Cupin_2"/>
    <property type="match status" value="1"/>
</dbReference>
<dbReference type="InterPro" id="IPR014710">
    <property type="entry name" value="RmlC-like_jellyroll"/>
</dbReference>
<evidence type="ECO:0000256" key="1">
    <source>
        <dbReference type="SAM" id="MobiDB-lite"/>
    </source>
</evidence>
<dbReference type="AlphaFoldDB" id="A0AB39R6C2"/>
<dbReference type="InterPro" id="IPR053146">
    <property type="entry name" value="QDO-like"/>
</dbReference>
<dbReference type="PANTHER" id="PTHR36440">
    <property type="entry name" value="PUTATIVE (AFU_ORTHOLOGUE AFUA_8G07350)-RELATED"/>
    <property type="match status" value="1"/>
</dbReference>
<dbReference type="InterPro" id="IPR013096">
    <property type="entry name" value="Cupin_2"/>
</dbReference>